<evidence type="ECO:0000313" key="7">
    <source>
        <dbReference type="Proteomes" id="UP000319627"/>
    </source>
</evidence>
<evidence type="ECO:0000256" key="1">
    <source>
        <dbReference type="ARBA" id="ARBA00004167"/>
    </source>
</evidence>
<sequence>MLKLFKGLLRFIFSLLLLLCVALGGLLGTQSGSRWLLEQIPGLAVEEFSGQLGYQWHARRILWTDPQNQVRLEQVHFAWQPSCLLYLSLCLERISAEQLQLKLAPSETDSPESGPLVLPELPMPLGLHIGEIQLGQVIMDEDTLARHIQLSGQGHTTPGWPIQLKASVELPFPEGSGLSVQTELEGTLQHQIRINLRTQGYLNAQLSGHVVPLDPDLPLSLNLNTQPFKADPSLPDSLTLYGLTLTAAGDGQQGYQLNGSGRLGTGQSVQLLLEALLKQESVALKQLALNADNNRYLRITGGANWSEALTANTELTWQDFPWQNLYPADTPPVSLKRLNAKLGYQDRNQSYQGQISADLQGPAGPFSLKTPVQGSLTEVSLPQLELVAGQGRIKGAIKLGWAEKIAWLAQLELSALNPSYWVAELPGTLGGTLNTQGELKQDQLQGKAQLALNGRLRNAPTSLQLNAQGQNNRWMVDQLDLRLGDNRIQGQGQYAERLSAQLNLSLNRLAQLWPGLQGQAQGQLNLAGTLNDPQGKLNLKAQGIAYQGQRLRQLDLKAEVAAQQRGSIDLSAKGINAGGTDVGQLNLNGSGSLERHQVSLKLDGPLAKVALALSGGLKGSDWRGQLSSAQIKGYGQDWTLNQAAKIDYVAQRLTLGAHCWRFKDASLCADNQRLTPNTQVRYQLQNFPLDTLARWMPDNLAWQGRLNAKVNLDLPTSGPTGQIQVDANEGRLRWREGKIWHDIAYQSIHLEGRLTPRQAEILADIQAGPLGQLNLQAQIDPRKTSKPIVGSFSLQKLNLGVAKAFIPQIDQLEGQLNGSGRITGTLDKPNISGQLVLSEGKVSGSQLPTTLEQIRIQADIAGDQMQINGGWRSGREGKGSLKGRVAWAPQPEVELLLDAQQLPITVAPYAQLSASSNLRISLLDNLLSVKGNVRIPKGKIQVRELPPSTVSVSSDAVIVGQEPAATSPAPKMNMDILVEVGQERVSFSGFGLQANLAGHMQIGDNLDTRGELQLKDGRYKAYGQNLSIRRARILFTGPLAEPFLDIEAVRRIEADDVTAGLRISGSTRQPRVEIFSEPSMNQSQALSYLVMGHAQGADTGDSNILARAAVSLGVSGTAALTGDIAEKLGIQDFQLDTEGSGTSTNVVASGRLNDRLSVRYGVGVFEQGTTLALRYQLTKQLFLEAASGLSSSLDVFYRKDF</sequence>
<keyword evidence="4" id="KW-0472">Membrane</keyword>
<dbReference type="AlphaFoldDB" id="A0A562I0L1"/>
<evidence type="ECO:0000256" key="3">
    <source>
        <dbReference type="ARBA" id="ARBA00022989"/>
    </source>
</evidence>
<protein>
    <submittedName>
        <fullName evidence="6">Translocation and assembly module TamB</fullName>
    </submittedName>
</protein>
<keyword evidence="7" id="KW-1185">Reference proteome</keyword>
<comment type="subcellular location">
    <subcellularLocation>
        <location evidence="1">Membrane</location>
        <topology evidence="1">Single-pass membrane protein</topology>
    </subcellularLocation>
</comment>
<gene>
    <name evidence="6" type="ORF">LX59_02230</name>
</gene>
<dbReference type="OrthoDB" id="5555605at2"/>
<dbReference type="Proteomes" id="UP000319627">
    <property type="component" value="Unassembled WGS sequence"/>
</dbReference>
<name>A0A562I0L1_9GAMM</name>
<proteinExistence type="predicted"/>
<comment type="caution">
    <text evidence="6">The sequence shown here is derived from an EMBL/GenBank/DDBJ whole genome shotgun (WGS) entry which is preliminary data.</text>
</comment>
<organism evidence="6 7">
    <name type="scientific">Azomonas agilis</name>
    <dbReference type="NCBI Taxonomy" id="116849"/>
    <lineage>
        <taxon>Bacteria</taxon>
        <taxon>Pseudomonadati</taxon>
        <taxon>Pseudomonadota</taxon>
        <taxon>Gammaproteobacteria</taxon>
        <taxon>Pseudomonadales</taxon>
        <taxon>Pseudomonadaceae</taxon>
        <taxon>Azomonas</taxon>
    </lineage>
</organism>
<dbReference type="GO" id="GO:0097347">
    <property type="term" value="C:TAM protein secretion complex"/>
    <property type="evidence" value="ECO:0007669"/>
    <property type="project" value="TreeGrafter"/>
</dbReference>
<accession>A0A562I0L1</accession>
<dbReference type="InterPro" id="IPR007452">
    <property type="entry name" value="TamB_C"/>
</dbReference>
<evidence type="ECO:0000256" key="4">
    <source>
        <dbReference type="ARBA" id="ARBA00023136"/>
    </source>
</evidence>
<dbReference type="PANTHER" id="PTHR36985:SF1">
    <property type="entry name" value="TRANSLOCATION AND ASSEMBLY MODULE SUBUNIT TAMB"/>
    <property type="match status" value="1"/>
</dbReference>
<dbReference type="PANTHER" id="PTHR36985">
    <property type="entry name" value="TRANSLOCATION AND ASSEMBLY MODULE SUBUNIT TAMB"/>
    <property type="match status" value="1"/>
</dbReference>
<feature type="domain" description="Translocation and assembly module TamB C-terminal" evidence="5">
    <location>
        <begin position="874"/>
        <end position="1201"/>
    </location>
</feature>
<dbReference type="GO" id="GO:0005886">
    <property type="term" value="C:plasma membrane"/>
    <property type="evidence" value="ECO:0007669"/>
    <property type="project" value="InterPro"/>
</dbReference>
<evidence type="ECO:0000259" key="5">
    <source>
        <dbReference type="Pfam" id="PF04357"/>
    </source>
</evidence>
<dbReference type="GO" id="GO:0009306">
    <property type="term" value="P:protein secretion"/>
    <property type="evidence" value="ECO:0007669"/>
    <property type="project" value="InterPro"/>
</dbReference>
<keyword evidence="3" id="KW-1133">Transmembrane helix</keyword>
<dbReference type="Pfam" id="PF04357">
    <property type="entry name" value="TamB"/>
    <property type="match status" value="1"/>
</dbReference>
<dbReference type="RefSeq" id="WP_144571931.1">
    <property type="nucleotide sequence ID" value="NZ_VLKG01000008.1"/>
</dbReference>
<evidence type="ECO:0000313" key="6">
    <source>
        <dbReference type="EMBL" id="TWH64560.1"/>
    </source>
</evidence>
<keyword evidence="2" id="KW-0812">Transmembrane</keyword>
<reference evidence="6 7" key="1">
    <citation type="submission" date="2019-07" db="EMBL/GenBank/DDBJ databases">
        <title>Genomic Encyclopedia of Type Strains, Phase I: the one thousand microbial genomes (KMG-I) project.</title>
        <authorList>
            <person name="Kyrpides N."/>
        </authorList>
    </citation>
    <scope>NUCLEOTIDE SEQUENCE [LARGE SCALE GENOMIC DNA]</scope>
    <source>
        <strain evidence="6 7">DSM 375</strain>
    </source>
</reference>
<evidence type="ECO:0000256" key="2">
    <source>
        <dbReference type="ARBA" id="ARBA00022692"/>
    </source>
</evidence>
<dbReference type="EMBL" id="VLKG01000008">
    <property type="protein sequence ID" value="TWH64560.1"/>
    <property type="molecule type" value="Genomic_DNA"/>
</dbReference>